<name>A0AA86T0I5_9FABA</name>
<dbReference type="Gramene" id="rna-AYBTSS11_LOCUS28454">
    <property type="protein sequence ID" value="CAJ1976317.1"/>
    <property type="gene ID" value="gene-AYBTSS11_LOCUS28454"/>
</dbReference>
<keyword evidence="3" id="KW-1185">Reference proteome</keyword>
<feature type="compositionally biased region" description="Polar residues" evidence="1">
    <location>
        <begin position="240"/>
        <end position="256"/>
    </location>
</feature>
<sequence length="362" mass="40271">MTLTQVCFRNFQRFQLIMSKEEPYARYEELRMDQGQATGISTSNGGTSSFDQFDDAAASSTKRSRPMFEFDIEDPFVNNNALHQQERSLSVATPQGELERDFQAPEHSTLFHVSQNTLHPELFYQLGNMEMGAKNGSYFPIPSPTSQGTVTSLSNGSYHYPTSNFTAQLHGDSSSSLKLSPTQELSPQNQLVANGAPAPCFPTTQWNSYLNLQKPHSQLSTGLGAIPEMMQFGGLNSFSSDRSGRSFNESRSSNTPKHGVRGKIYPIPSPREMGEPSSRNVKMKMTLSNNMSSTELHVGSLLNPITQNNGNPQPPRLVKNSLYDPIYEKRGLPVDPILRTFLMGQEAYMMQEDSSAKHMFDA</sequence>
<gene>
    <name evidence="2" type="ORF">AYBTSS11_LOCUS28454</name>
</gene>
<organism evidence="2 3">
    <name type="scientific">Sphenostylis stenocarpa</name>
    <dbReference type="NCBI Taxonomy" id="92480"/>
    <lineage>
        <taxon>Eukaryota</taxon>
        <taxon>Viridiplantae</taxon>
        <taxon>Streptophyta</taxon>
        <taxon>Embryophyta</taxon>
        <taxon>Tracheophyta</taxon>
        <taxon>Spermatophyta</taxon>
        <taxon>Magnoliopsida</taxon>
        <taxon>eudicotyledons</taxon>
        <taxon>Gunneridae</taxon>
        <taxon>Pentapetalae</taxon>
        <taxon>rosids</taxon>
        <taxon>fabids</taxon>
        <taxon>Fabales</taxon>
        <taxon>Fabaceae</taxon>
        <taxon>Papilionoideae</taxon>
        <taxon>50 kb inversion clade</taxon>
        <taxon>NPAAA clade</taxon>
        <taxon>indigoferoid/millettioid clade</taxon>
        <taxon>Phaseoleae</taxon>
        <taxon>Sphenostylis</taxon>
    </lineage>
</organism>
<protein>
    <submittedName>
        <fullName evidence="2">Uncharacterized protein</fullName>
    </submittedName>
</protein>
<feature type="region of interest" description="Disordered" evidence="1">
    <location>
        <begin position="240"/>
        <end position="277"/>
    </location>
</feature>
<dbReference type="Proteomes" id="UP001189624">
    <property type="component" value="Chromosome 10"/>
</dbReference>
<feature type="compositionally biased region" description="Low complexity" evidence="1">
    <location>
        <begin position="38"/>
        <end position="49"/>
    </location>
</feature>
<dbReference type="EMBL" id="OY731407">
    <property type="protein sequence ID" value="CAJ1976317.1"/>
    <property type="molecule type" value="Genomic_DNA"/>
</dbReference>
<feature type="region of interest" description="Disordered" evidence="1">
    <location>
        <begin position="37"/>
        <end position="58"/>
    </location>
</feature>
<reference evidence="2" key="1">
    <citation type="submission" date="2023-10" db="EMBL/GenBank/DDBJ databases">
        <authorList>
            <person name="Domelevo Entfellner J.-B."/>
        </authorList>
    </citation>
    <scope>NUCLEOTIDE SEQUENCE</scope>
</reference>
<evidence type="ECO:0000256" key="1">
    <source>
        <dbReference type="SAM" id="MobiDB-lite"/>
    </source>
</evidence>
<evidence type="ECO:0000313" key="2">
    <source>
        <dbReference type="EMBL" id="CAJ1976317.1"/>
    </source>
</evidence>
<proteinExistence type="predicted"/>
<dbReference type="AlphaFoldDB" id="A0AA86T0I5"/>
<accession>A0AA86T0I5</accession>
<evidence type="ECO:0000313" key="3">
    <source>
        <dbReference type="Proteomes" id="UP001189624"/>
    </source>
</evidence>